<dbReference type="CDD" id="cd02258">
    <property type="entry name" value="Peptidase_C25_N"/>
    <property type="match status" value="1"/>
</dbReference>
<dbReference type="Gene3D" id="3.40.50.10390">
    <property type="entry name" value="Gingipain r, domain 1"/>
    <property type="match status" value="1"/>
</dbReference>
<dbReference type="NCBIfam" id="NF033707">
    <property type="entry name" value="T9SS_sortase"/>
    <property type="match status" value="1"/>
</dbReference>
<comment type="caution">
    <text evidence="4">The sequence shown here is derived from an EMBL/GenBank/DDBJ whole genome shotgun (WGS) entry which is preliminary data.</text>
</comment>
<accession>A0A2P8DW54</accession>
<dbReference type="AlphaFoldDB" id="A0A2P8DW54"/>
<evidence type="ECO:0000259" key="3">
    <source>
        <dbReference type="Pfam" id="PF01364"/>
    </source>
</evidence>
<dbReference type="GO" id="GO:0008234">
    <property type="term" value="F:cysteine-type peptidase activity"/>
    <property type="evidence" value="ECO:0007669"/>
    <property type="project" value="InterPro"/>
</dbReference>
<dbReference type="EMBL" id="PYGF01000013">
    <property type="protein sequence ID" value="PSL01453.1"/>
    <property type="molecule type" value="Genomic_DNA"/>
</dbReference>
<dbReference type="GO" id="GO:0006508">
    <property type="term" value="P:proteolysis"/>
    <property type="evidence" value="ECO:0007669"/>
    <property type="project" value="InterPro"/>
</dbReference>
<dbReference type="InterPro" id="IPR029031">
    <property type="entry name" value="Gingipain_N_sf"/>
</dbReference>
<name>A0A2P8DW54_9BACT</name>
<gene>
    <name evidence="4" type="ORF">CLV48_11347</name>
</gene>
<sequence length="1086" mass="122188">MLKSIRFYTFSLCFFCLFFAEHTWTLAQQNQAFFKFPIIDAGVYKITAQQAQSLGYSNLDAIGIYGTPGMLPQKLDSLDLKFRQIPTKRIGNDLYFFLTGPHQITVNDGNFDFQVHHYSDTLFYLLGPAEKHLEIPDSTVPASGPELPRLFGIQFIKWEETNLLTSGRSWYSRPIFNRDRISFNFSALQGANGSPELTLKVMGQSLSEGRMEFFHNNTLVGNLSIASIPNSQYGIKGRENTFRTNLSPSPNYNIQANFNSGDVNGTGYLSHGLLAFPFSPSSAPSGKYLIRESGVVPKRTGFQQWLVRGFYKVTSIENPVLAQSGDQLLLFNLQNIPTISNLERIDLKARTERDNPQLIIITSSSLLSQANRLASHKNQIGIRTQVYTVSQLYEAFAYGNKDITAFRNFLAFQYHQNRALKNVLFFGKGTFDYKGILGGRPNLVPTYSSRNSLDPLSTFSSDDYFGFLDFGQGEWAENTTGDELLQVGVGRIPATNFQEAREAVNKIISYESMLGMEGTWKRRLAFFADDGDNNIHLNDAESHANFIQENHPEFEIVKLYLDRFEQERNNNIQRSPEARDALQSTIKEGVLFLNYIGHGNETTLTAERVFTVSDINDWPENTFLPLFITATCEFGRQDSPFIRSGAEDLLFAPRKGAIGLLTTGRPVFSSLNFSLNKAFIEAVFQRENGSFQDLGSIFKSTKNNSLNGPFNRNFSLIGDPSLRLAVPELKADAPEIWDIRLEMETDTLKALQQVQIKGKIIEPLTGAHLINTKGEFILSLFDRPNKVKTLGDESSEVEFWEENNLLFQGIGKVNDGEFIADLILPGNIEMEHGIGTLRIFAELESKNEEAFGAKRLIIGGMDPNQPEDLEGPKIRLLFGENLELTAPIIPSRTYPVKIQLEDESGINISGSDPNQGINLQINNDPPILLNRHFFALDGSFKKGEIITDLTNLQEGLNSLKISAWDNSGNKSELNSSIEVRGSLKIQILHALTYPNPANELSKFRILHNRPGENLLLTFEVYSVMGETIFNISKRYVEAENILEDLEWIFFHTKTKNPTKGTYIYKLQLRSEVDGTSDSWSGKIIIQ</sequence>
<evidence type="ECO:0000256" key="1">
    <source>
        <dbReference type="ARBA" id="ARBA00022729"/>
    </source>
</evidence>
<feature type="chain" id="PRO_5015131076" evidence="2">
    <location>
        <begin position="28"/>
        <end position="1086"/>
    </location>
</feature>
<organism evidence="4 5">
    <name type="scientific">Cecembia rubra</name>
    <dbReference type="NCBI Taxonomy" id="1485585"/>
    <lineage>
        <taxon>Bacteria</taxon>
        <taxon>Pseudomonadati</taxon>
        <taxon>Bacteroidota</taxon>
        <taxon>Cytophagia</taxon>
        <taxon>Cytophagales</taxon>
        <taxon>Cyclobacteriaceae</taxon>
        <taxon>Cecembia</taxon>
    </lineage>
</organism>
<dbReference type="InterPro" id="IPR029030">
    <property type="entry name" value="Caspase-like_dom_sf"/>
</dbReference>
<dbReference type="Gene3D" id="3.40.50.1460">
    <property type="match status" value="1"/>
</dbReference>
<dbReference type="Pfam" id="PF01364">
    <property type="entry name" value="Peptidase_C25"/>
    <property type="match status" value="1"/>
</dbReference>
<dbReference type="Proteomes" id="UP000240708">
    <property type="component" value="Unassembled WGS sequence"/>
</dbReference>
<evidence type="ECO:0000313" key="4">
    <source>
        <dbReference type="EMBL" id="PSL01453.1"/>
    </source>
</evidence>
<evidence type="ECO:0000313" key="5">
    <source>
        <dbReference type="Proteomes" id="UP000240708"/>
    </source>
</evidence>
<reference evidence="4 5" key="1">
    <citation type="submission" date="2018-03" db="EMBL/GenBank/DDBJ databases">
        <title>Genomic Encyclopedia of Archaeal and Bacterial Type Strains, Phase II (KMG-II): from individual species to whole genera.</title>
        <authorList>
            <person name="Goeker M."/>
        </authorList>
    </citation>
    <scope>NUCLEOTIDE SEQUENCE [LARGE SCALE GENOMIC DNA]</scope>
    <source>
        <strain evidence="4 5">DSM 28057</strain>
    </source>
</reference>
<feature type="domain" description="Gingipain" evidence="3">
    <location>
        <begin position="359"/>
        <end position="724"/>
    </location>
</feature>
<dbReference type="RefSeq" id="WP_106568634.1">
    <property type="nucleotide sequence ID" value="NZ_PYGF01000013.1"/>
</dbReference>
<dbReference type="SUPFAM" id="SSF52129">
    <property type="entry name" value="Caspase-like"/>
    <property type="match status" value="1"/>
</dbReference>
<proteinExistence type="predicted"/>
<keyword evidence="1 2" id="KW-0732">Signal</keyword>
<evidence type="ECO:0000256" key="2">
    <source>
        <dbReference type="SAM" id="SignalP"/>
    </source>
</evidence>
<keyword evidence="5" id="KW-1185">Reference proteome</keyword>
<dbReference type="OrthoDB" id="9809780at2"/>
<protein>
    <submittedName>
        <fullName evidence="4">Peptidase C25-like protein</fullName>
    </submittedName>
</protein>
<feature type="signal peptide" evidence="2">
    <location>
        <begin position="1"/>
        <end position="27"/>
    </location>
</feature>
<dbReference type="InterPro" id="IPR001769">
    <property type="entry name" value="Gingipain"/>
</dbReference>